<dbReference type="InParanoid" id="F6H0S0"/>
<dbReference type="eggNOG" id="KOG1525">
    <property type="taxonomic scope" value="Eukaryota"/>
</dbReference>
<dbReference type="Pfam" id="PF20168">
    <property type="entry name" value="PDS5"/>
    <property type="match status" value="1"/>
</dbReference>
<dbReference type="GO" id="GO:0006281">
    <property type="term" value="P:DNA repair"/>
    <property type="evidence" value="ECO:0007669"/>
    <property type="project" value="UniProtKB-KW"/>
</dbReference>
<comment type="subcellular location">
    <subcellularLocation>
        <location evidence="1">Nucleus</location>
    </subcellularLocation>
</comment>
<evidence type="ECO:0000313" key="5">
    <source>
        <dbReference type="EMBL" id="CCB45489.1"/>
    </source>
</evidence>
<dbReference type="InterPro" id="IPR039776">
    <property type="entry name" value="Pds5"/>
</dbReference>
<dbReference type="GO" id="GO:0007064">
    <property type="term" value="P:mitotic sister chromatid cohesion"/>
    <property type="evidence" value="ECO:0007669"/>
    <property type="project" value="InterPro"/>
</dbReference>
<dbReference type="HOGENOM" id="CLU_1630009_0_0_1"/>
<dbReference type="PANTHER" id="PTHR12663:SF50">
    <property type="entry name" value="SISTER CHROMATID COHESION PROTEIN PDS5 HOMOLOG B"/>
    <property type="match status" value="1"/>
</dbReference>
<keyword evidence="6" id="KW-1185">Reference proteome</keyword>
<dbReference type="EMBL" id="FN595227">
    <property type="protein sequence ID" value="CCB45489.1"/>
    <property type="molecule type" value="Genomic_DNA"/>
</dbReference>
<keyword evidence="3" id="KW-0234">DNA repair</keyword>
<keyword evidence="2" id="KW-0227">DNA damage</keyword>
<proteinExistence type="predicted"/>
<evidence type="ECO:0000256" key="3">
    <source>
        <dbReference type="ARBA" id="ARBA00023204"/>
    </source>
</evidence>
<dbReference type="PANTHER" id="PTHR12663">
    <property type="entry name" value="ANDROGEN INDUCED INHIBITOR OF PROLIFERATION AS3 / PDS5-RELATED"/>
    <property type="match status" value="1"/>
</dbReference>
<evidence type="ECO:0000313" key="6">
    <source>
        <dbReference type="Proteomes" id="UP000009183"/>
    </source>
</evidence>
<gene>
    <name evidence="5" type="ordered locus">VIT_18s0001g02860</name>
</gene>
<evidence type="ECO:0000256" key="1">
    <source>
        <dbReference type="ARBA" id="ARBA00004123"/>
    </source>
</evidence>
<dbReference type="PaxDb" id="29760-VIT_18s0001g02860.t01"/>
<evidence type="ECO:0000256" key="2">
    <source>
        <dbReference type="ARBA" id="ARBA00022763"/>
    </source>
</evidence>
<dbReference type="Proteomes" id="UP000009183">
    <property type="component" value="Chromosome 18"/>
</dbReference>
<keyword evidence="4" id="KW-0539">Nucleus</keyword>
<dbReference type="AlphaFoldDB" id="F6H0S0"/>
<evidence type="ECO:0000256" key="4">
    <source>
        <dbReference type="ARBA" id="ARBA00023242"/>
    </source>
</evidence>
<protein>
    <submittedName>
        <fullName evidence="5">Uncharacterized protein</fullName>
    </submittedName>
</protein>
<dbReference type="STRING" id="29760.F6H0S0"/>
<accession>F6H0S0</accession>
<organism evidence="5 6">
    <name type="scientific">Vitis vinifera</name>
    <name type="common">Grape</name>
    <dbReference type="NCBI Taxonomy" id="29760"/>
    <lineage>
        <taxon>Eukaryota</taxon>
        <taxon>Viridiplantae</taxon>
        <taxon>Streptophyta</taxon>
        <taxon>Embryophyta</taxon>
        <taxon>Tracheophyta</taxon>
        <taxon>Spermatophyta</taxon>
        <taxon>Magnoliopsida</taxon>
        <taxon>eudicotyledons</taxon>
        <taxon>Gunneridae</taxon>
        <taxon>Pentapetalae</taxon>
        <taxon>rosids</taxon>
        <taxon>Vitales</taxon>
        <taxon>Vitaceae</taxon>
        <taxon>Viteae</taxon>
        <taxon>Vitis</taxon>
    </lineage>
</organism>
<dbReference type="GO" id="GO:0005634">
    <property type="term" value="C:nucleus"/>
    <property type="evidence" value="ECO:0007669"/>
    <property type="project" value="UniProtKB-SubCell"/>
</dbReference>
<name>F6H0S0_VITVI</name>
<reference evidence="6" key="1">
    <citation type="journal article" date="2007" name="Nature">
        <title>The grapevine genome sequence suggests ancestral hexaploidization in major angiosperm phyla.</title>
        <authorList>
            <consortium name="The French-Italian Public Consortium for Grapevine Genome Characterization."/>
            <person name="Jaillon O."/>
            <person name="Aury J.-M."/>
            <person name="Noel B."/>
            <person name="Policriti A."/>
            <person name="Clepet C."/>
            <person name="Casagrande A."/>
            <person name="Choisne N."/>
            <person name="Aubourg S."/>
            <person name="Vitulo N."/>
            <person name="Jubin C."/>
            <person name="Vezzi A."/>
            <person name="Legeai F."/>
            <person name="Hugueney P."/>
            <person name="Dasilva C."/>
            <person name="Horner D."/>
            <person name="Mica E."/>
            <person name="Jublot D."/>
            <person name="Poulain J."/>
            <person name="Bruyere C."/>
            <person name="Billault A."/>
            <person name="Segurens B."/>
            <person name="Gouyvenoux M."/>
            <person name="Ugarte E."/>
            <person name="Cattonaro F."/>
            <person name="Anthouard V."/>
            <person name="Vico V."/>
            <person name="Del Fabbro C."/>
            <person name="Alaux M."/>
            <person name="Di Gaspero G."/>
            <person name="Dumas V."/>
            <person name="Felice N."/>
            <person name="Paillard S."/>
            <person name="Juman I."/>
            <person name="Moroldo M."/>
            <person name="Scalabrin S."/>
            <person name="Canaguier A."/>
            <person name="Le Clainche I."/>
            <person name="Malacrida G."/>
            <person name="Durand E."/>
            <person name="Pesole G."/>
            <person name="Laucou V."/>
            <person name="Chatelet P."/>
            <person name="Merdinoglu D."/>
            <person name="Delledonne M."/>
            <person name="Pezzotti M."/>
            <person name="Lecharny A."/>
            <person name="Scarpelli C."/>
            <person name="Artiguenave F."/>
            <person name="Pe M.E."/>
            <person name="Valle G."/>
            <person name="Morgante M."/>
            <person name="Caboche M."/>
            <person name="Adam-Blondon A.-F."/>
            <person name="Weissenbach J."/>
            <person name="Quetier F."/>
            <person name="Wincker P."/>
        </authorList>
    </citation>
    <scope>NUCLEOTIDE SEQUENCE [LARGE SCALE GENOMIC DNA]</scope>
    <source>
        <strain evidence="6">cv. Pinot noir / PN40024</strain>
    </source>
</reference>
<sequence>MRESCLVDERLKVSIHLTSTTAAPHQSSYTSVMLDFYKISDIYPSLEKICLEGSRAQSKFAVSAIAALVGTSEQFVFSELCKALVDSLHGGQNIPTVLQSLGCMAQHSVSAFEARDKEITSYINETFFQVEPLDNLASFDETSECSSSCKLKVNINHLLKTKG</sequence>